<dbReference type="HAMAP" id="MF_02065">
    <property type="entry name" value="MltG"/>
    <property type="match status" value="1"/>
</dbReference>
<feature type="site" description="Important for catalytic activity" evidence="7">
    <location>
        <position position="250"/>
    </location>
</feature>
<dbReference type="PANTHER" id="PTHR30518">
    <property type="entry name" value="ENDOLYTIC MUREIN TRANSGLYCOSYLASE"/>
    <property type="match status" value="1"/>
</dbReference>
<feature type="transmembrane region" description="Helical" evidence="7">
    <location>
        <begin position="20"/>
        <end position="43"/>
    </location>
</feature>
<evidence type="ECO:0000256" key="3">
    <source>
        <dbReference type="ARBA" id="ARBA00022989"/>
    </source>
</evidence>
<feature type="domain" description="LEM" evidence="8">
    <location>
        <begin position="290"/>
        <end position="334"/>
    </location>
</feature>
<dbReference type="AlphaFoldDB" id="A0A377FWJ0"/>
<dbReference type="InterPro" id="IPR003887">
    <property type="entry name" value="LEM_dom"/>
</dbReference>
<evidence type="ECO:0000256" key="6">
    <source>
        <dbReference type="ARBA" id="ARBA00023316"/>
    </source>
</evidence>
<evidence type="ECO:0000256" key="7">
    <source>
        <dbReference type="HAMAP-Rule" id="MF_02065"/>
    </source>
</evidence>
<accession>A0A377FWJ0</accession>
<keyword evidence="1 7" id="KW-1003">Cell membrane</keyword>
<keyword evidence="3 7" id="KW-1133">Transmembrane helix</keyword>
<reference evidence="9 10" key="1">
    <citation type="submission" date="2018-06" db="EMBL/GenBank/DDBJ databases">
        <authorList>
            <consortium name="Pathogen Informatics"/>
            <person name="Doyle S."/>
        </authorList>
    </citation>
    <scope>NUCLEOTIDE SEQUENCE [LARGE SCALE GENOMIC DNA]</scope>
    <source>
        <strain evidence="9 10">NCTC13163</strain>
    </source>
</reference>
<protein>
    <recommendedName>
        <fullName evidence="7">Endolytic murein transglycosylase</fullName>
        <ecNumber evidence="7">4.2.2.29</ecNumber>
    </recommendedName>
    <alternativeName>
        <fullName evidence="7">Peptidoglycan lytic transglycosylase</fullName>
    </alternativeName>
    <alternativeName>
        <fullName evidence="7">Peptidoglycan polymerization terminase</fullName>
    </alternativeName>
</protein>
<comment type="function">
    <text evidence="7">Functions as a peptidoglycan terminase that cleaves nascent peptidoglycan strands endolytically to terminate their elongation.</text>
</comment>
<keyword evidence="5 7" id="KW-0456">Lyase</keyword>
<dbReference type="Pfam" id="PF02618">
    <property type="entry name" value="YceG"/>
    <property type="match status" value="1"/>
</dbReference>
<dbReference type="Gene3D" id="3.30.1490.480">
    <property type="entry name" value="Endolytic murein transglycosylase"/>
    <property type="match status" value="1"/>
</dbReference>
<dbReference type="RefSeq" id="WP_024369917.1">
    <property type="nucleotide sequence ID" value="NZ_UGGP01000001.1"/>
</dbReference>
<organism evidence="9 10">
    <name type="scientific">Exiguobacterium aurantiacum</name>
    <dbReference type="NCBI Taxonomy" id="33987"/>
    <lineage>
        <taxon>Bacteria</taxon>
        <taxon>Bacillati</taxon>
        <taxon>Bacillota</taxon>
        <taxon>Bacilli</taxon>
        <taxon>Bacillales</taxon>
        <taxon>Bacillales Family XII. Incertae Sedis</taxon>
        <taxon>Exiguobacterium</taxon>
    </lineage>
</organism>
<gene>
    <name evidence="9" type="primary">yceG</name>
    <name evidence="7" type="synonym">mltG</name>
    <name evidence="9" type="ORF">NCTC13163_02037</name>
</gene>
<comment type="catalytic activity">
    <reaction evidence="7">
        <text>a peptidoglycan chain = a peptidoglycan chain with N-acetyl-1,6-anhydromuramyl-[peptide] at the reducing end + a peptidoglycan chain with N-acetylglucosamine at the non-reducing end.</text>
        <dbReference type="EC" id="4.2.2.29"/>
    </reaction>
</comment>
<dbReference type="EMBL" id="UGGP01000001">
    <property type="protein sequence ID" value="STO08663.1"/>
    <property type="molecule type" value="Genomic_DNA"/>
</dbReference>
<evidence type="ECO:0000259" key="8">
    <source>
        <dbReference type="PROSITE" id="PS50954"/>
    </source>
</evidence>
<evidence type="ECO:0000313" key="9">
    <source>
        <dbReference type="EMBL" id="STO08663.1"/>
    </source>
</evidence>
<name>A0A377FWJ0_9BACL</name>
<dbReference type="GO" id="GO:0008932">
    <property type="term" value="F:lytic endotransglycosylase activity"/>
    <property type="evidence" value="ECO:0007669"/>
    <property type="project" value="UniProtKB-UniRule"/>
</dbReference>
<proteinExistence type="inferred from homology"/>
<dbReference type="CDD" id="cd08010">
    <property type="entry name" value="MltG_like"/>
    <property type="match status" value="1"/>
</dbReference>
<keyword evidence="2 7" id="KW-0812">Transmembrane</keyword>
<dbReference type="Proteomes" id="UP000254060">
    <property type="component" value="Unassembled WGS sequence"/>
</dbReference>
<dbReference type="GO" id="GO:0005886">
    <property type="term" value="C:plasma membrane"/>
    <property type="evidence" value="ECO:0007669"/>
    <property type="project" value="UniProtKB-SubCell"/>
</dbReference>
<dbReference type="PROSITE" id="PS50954">
    <property type="entry name" value="LEM"/>
    <property type="match status" value="1"/>
</dbReference>
<dbReference type="NCBIfam" id="TIGR00247">
    <property type="entry name" value="endolytic transglycosylase MltG"/>
    <property type="match status" value="1"/>
</dbReference>
<dbReference type="OrthoDB" id="9814591at2"/>
<sequence length="380" mass="42457">MNYPSMPDEKRARSRIVRRITVIILAVFLLVIATGAAVSYAFVKRSLEPVDPASTETVEVEVPLGAGSGYIGDLLEENGLVRNSAIFRLYTRFKNESSFQAGTYTLSPSQSLDELIATLKTGKVIVVPDIKLVIPEGFTIDQVIKRLANVAELPEEEISAQLSDEEYIRSLVAKHEMLTDEVLAEGIYHPLEGYLFPATYEFDKGVTLTQIIDEMLKPTEQLYFENKATLEAAGRTFHETLALASVVEKEAVSTEDRQEIAGVFENRLADGMRLQSDPTVWYGTGETSIFTSFNDLQNDSLYNTYKYAGIPIGPIASVSRDAFTATLNPNDTENVYFYARPPREGFPNGEVLFEVTYEAHQQNVNQYRPEWEAFEAANNN</sequence>
<dbReference type="PANTHER" id="PTHR30518:SF2">
    <property type="entry name" value="ENDOLYTIC MUREIN TRANSGLYCOSYLASE"/>
    <property type="match status" value="1"/>
</dbReference>
<dbReference type="STRING" id="1397694.GCA_000702585_02529"/>
<evidence type="ECO:0000313" key="10">
    <source>
        <dbReference type="Proteomes" id="UP000254060"/>
    </source>
</evidence>
<dbReference type="GO" id="GO:0071555">
    <property type="term" value="P:cell wall organization"/>
    <property type="evidence" value="ECO:0007669"/>
    <property type="project" value="UniProtKB-KW"/>
</dbReference>
<keyword evidence="4 7" id="KW-0472">Membrane</keyword>
<comment type="similarity">
    <text evidence="7">Belongs to the transglycosylase MltG family.</text>
</comment>
<evidence type="ECO:0000256" key="2">
    <source>
        <dbReference type="ARBA" id="ARBA00022692"/>
    </source>
</evidence>
<dbReference type="InterPro" id="IPR003770">
    <property type="entry name" value="MLTG-like"/>
</dbReference>
<evidence type="ECO:0000256" key="1">
    <source>
        <dbReference type="ARBA" id="ARBA00022475"/>
    </source>
</evidence>
<evidence type="ECO:0000256" key="4">
    <source>
        <dbReference type="ARBA" id="ARBA00023136"/>
    </source>
</evidence>
<evidence type="ECO:0000256" key="5">
    <source>
        <dbReference type="ARBA" id="ARBA00023239"/>
    </source>
</evidence>
<keyword evidence="6 7" id="KW-0961">Cell wall biogenesis/degradation</keyword>
<dbReference type="GO" id="GO:0009252">
    <property type="term" value="P:peptidoglycan biosynthetic process"/>
    <property type="evidence" value="ECO:0007669"/>
    <property type="project" value="UniProtKB-UniRule"/>
</dbReference>
<dbReference type="EC" id="4.2.2.29" evidence="7"/>
<comment type="subcellular location">
    <subcellularLocation>
        <location evidence="7">Cell membrane</location>
        <topology evidence="7">Single-pass membrane protein</topology>
    </subcellularLocation>
</comment>